<dbReference type="InterPro" id="IPR051474">
    <property type="entry name" value="Anti-sigma-K/W_factor"/>
</dbReference>
<comment type="caution">
    <text evidence="15">The sequence shown here is derived from an EMBL/GenBank/DDBJ whole genome shotgun (WGS) entry which is preliminary data.</text>
</comment>
<comment type="subcellular location">
    <subcellularLocation>
        <location evidence="2">Cell membrane</location>
    </subcellularLocation>
    <subcellularLocation>
        <location evidence="1">Membrane</location>
        <topology evidence="1">Single-pass membrane protein</topology>
    </subcellularLocation>
</comment>
<dbReference type="InterPro" id="IPR018764">
    <property type="entry name" value="RskA_C"/>
</dbReference>
<evidence type="ECO:0000256" key="11">
    <source>
        <dbReference type="SAM" id="MobiDB-lite"/>
    </source>
</evidence>
<feature type="domain" description="Anti-sigma-K factor RskA N-terminal" evidence="14">
    <location>
        <begin position="7"/>
        <end position="45"/>
    </location>
</feature>
<keyword evidence="3" id="KW-1003">Cell membrane</keyword>
<evidence type="ECO:0000256" key="4">
    <source>
        <dbReference type="ARBA" id="ARBA00022692"/>
    </source>
</evidence>
<evidence type="ECO:0000259" key="14">
    <source>
        <dbReference type="Pfam" id="PF22618"/>
    </source>
</evidence>
<dbReference type="PANTHER" id="PTHR37461">
    <property type="entry name" value="ANTI-SIGMA-K FACTOR RSKA"/>
    <property type="match status" value="1"/>
</dbReference>
<protein>
    <recommendedName>
        <fullName evidence="10">Regulator of SigK</fullName>
    </recommendedName>
    <alternativeName>
        <fullName evidence="9">Sigma-K anti-sigma factor RskA</fullName>
    </alternativeName>
</protein>
<name>A0ABT9P772_9ACTN</name>
<dbReference type="Pfam" id="PF10099">
    <property type="entry name" value="RskA_C"/>
    <property type="match status" value="1"/>
</dbReference>
<evidence type="ECO:0000259" key="13">
    <source>
        <dbReference type="Pfam" id="PF10099"/>
    </source>
</evidence>
<feature type="domain" description="Anti-sigma K factor RskA C-terminal" evidence="13">
    <location>
        <begin position="97"/>
        <end position="234"/>
    </location>
</feature>
<evidence type="ECO:0000313" key="15">
    <source>
        <dbReference type="EMBL" id="MDP9828538.1"/>
    </source>
</evidence>
<gene>
    <name evidence="15" type="ORF">J2S57_004287</name>
</gene>
<accession>A0ABT9P772</accession>
<keyword evidence="6" id="KW-0805">Transcription regulation</keyword>
<dbReference type="InterPro" id="IPR041916">
    <property type="entry name" value="Anti_sigma_zinc_sf"/>
</dbReference>
<evidence type="ECO:0000256" key="1">
    <source>
        <dbReference type="ARBA" id="ARBA00004167"/>
    </source>
</evidence>
<evidence type="ECO:0000256" key="8">
    <source>
        <dbReference type="ARBA" id="ARBA00023163"/>
    </source>
</evidence>
<evidence type="ECO:0000256" key="10">
    <source>
        <dbReference type="ARBA" id="ARBA00030803"/>
    </source>
</evidence>
<keyword evidence="5 12" id="KW-1133">Transmembrane helix</keyword>
<organism evidence="15 16">
    <name type="scientific">Kineosporia succinea</name>
    <dbReference type="NCBI Taxonomy" id="84632"/>
    <lineage>
        <taxon>Bacteria</taxon>
        <taxon>Bacillati</taxon>
        <taxon>Actinomycetota</taxon>
        <taxon>Actinomycetes</taxon>
        <taxon>Kineosporiales</taxon>
        <taxon>Kineosporiaceae</taxon>
        <taxon>Kineosporia</taxon>
    </lineage>
</organism>
<keyword evidence="16" id="KW-1185">Reference proteome</keyword>
<evidence type="ECO:0000256" key="2">
    <source>
        <dbReference type="ARBA" id="ARBA00004236"/>
    </source>
</evidence>
<evidence type="ECO:0000313" key="16">
    <source>
        <dbReference type="Proteomes" id="UP001235712"/>
    </source>
</evidence>
<reference evidence="15 16" key="1">
    <citation type="submission" date="2023-07" db="EMBL/GenBank/DDBJ databases">
        <title>Sequencing the genomes of 1000 actinobacteria strains.</title>
        <authorList>
            <person name="Klenk H.-P."/>
        </authorList>
    </citation>
    <scope>NUCLEOTIDE SEQUENCE [LARGE SCALE GENOMIC DNA]</scope>
    <source>
        <strain evidence="15 16">DSM 44388</strain>
    </source>
</reference>
<evidence type="ECO:0000256" key="7">
    <source>
        <dbReference type="ARBA" id="ARBA00023136"/>
    </source>
</evidence>
<dbReference type="PANTHER" id="PTHR37461:SF1">
    <property type="entry name" value="ANTI-SIGMA-K FACTOR RSKA"/>
    <property type="match status" value="1"/>
</dbReference>
<dbReference type="Pfam" id="PF22618">
    <property type="entry name" value="RskA_N"/>
    <property type="match status" value="1"/>
</dbReference>
<proteinExistence type="predicted"/>
<feature type="compositionally biased region" description="Polar residues" evidence="11">
    <location>
        <begin position="228"/>
        <end position="243"/>
    </location>
</feature>
<keyword evidence="4 12" id="KW-0812">Transmembrane</keyword>
<feature type="transmembrane region" description="Helical" evidence="12">
    <location>
        <begin position="96"/>
        <end position="117"/>
    </location>
</feature>
<evidence type="ECO:0000256" key="9">
    <source>
        <dbReference type="ARBA" id="ARBA00029829"/>
    </source>
</evidence>
<feature type="region of interest" description="Disordered" evidence="11">
    <location>
        <begin position="221"/>
        <end position="243"/>
    </location>
</feature>
<evidence type="ECO:0000256" key="12">
    <source>
        <dbReference type="SAM" id="Phobius"/>
    </source>
</evidence>
<evidence type="ECO:0000256" key="3">
    <source>
        <dbReference type="ARBA" id="ARBA00022475"/>
    </source>
</evidence>
<dbReference type="EMBL" id="JAUSQZ010000001">
    <property type="protein sequence ID" value="MDP9828538.1"/>
    <property type="molecule type" value="Genomic_DNA"/>
</dbReference>
<dbReference type="RefSeq" id="WP_307245816.1">
    <property type="nucleotide sequence ID" value="NZ_JAUSQZ010000001.1"/>
</dbReference>
<dbReference type="Gene3D" id="1.10.10.1320">
    <property type="entry name" value="Anti-sigma factor, zinc-finger domain"/>
    <property type="match status" value="1"/>
</dbReference>
<keyword evidence="7 12" id="KW-0472">Membrane</keyword>
<sequence length="243" mass="25493">MPEIHDLHTLTAAYALDALDELERRAFERHLRECEPCRVEVREFGEAAASLADRVAEPAPAGMRDAVLTQVRETRQVSAGSLDGGRAARPGRARRLLAGAAAVLVLVVGVGLGGLAWNEHRSLREAQTLAEGMARVLRDPDRISTAGDVSGGGTVTMVMAGDTAVLSASGVPDAPHGHEYQMWVIRGGSVVSGGRLDLRDGDGSAMMTGLSPDVRLAVSVEPEGGSERPTTTPVVQLSASTLE</sequence>
<dbReference type="InterPro" id="IPR053877">
    <property type="entry name" value="RskA_N"/>
</dbReference>
<keyword evidence="8" id="KW-0804">Transcription</keyword>
<dbReference type="Proteomes" id="UP001235712">
    <property type="component" value="Unassembled WGS sequence"/>
</dbReference>
<evidence type="ECO:0000256" key="5">
    <source>
        <dbReference type="ARBA" id="ARBA00022989"/>
    </source>
</evidence>
<evidence type="ECO:0000256" key="6">
    <source>
        <dbReference type="ARBA" id="ARBA00023015"/>
    </source>
</evidence>